<dbReference type="Gene3D" id="1.20.1070.10">
    <property type="entry name" value="Rhodopsin 7-helix transmembrane proteins"/>
    <property type="match status" value="1"/>
</dbReference>
<feature type="domain" description="G-protein coupled receptors family 1 profile" evidence="14">
    <location>
        <begin position="87"/>
        <end position="344"/>
    </location>
</feature>
<name>A0A9Q1I5I4_CONCO</name>
<dbReference type="EMBL" id="JAFJMO010000003">
    <property type="protein sequence ID" value="KAJ8282525.1"/>
    <property type="molecule type" value="Genomic_DNA"/>
</dbReference>
<keyword evidence="4 13" id="KW-1133">Transmembrane helix</keyword>
<keyword evidence="6 13" id="KW-0472">Membrane</keyword>
<keyword evidence="10" id="KW-0807">Transducer</keyword>
<evidence type="ECO:0000256" key="6">
    <source>
        <dbReference type="ARBA" id="ARBA00023136"/>
    </source>
</evidence>
<dbReference type="GO" id="GO:0045028">
    <property type="term" value="F:G protein-coupled purinergic nucleotide receptor activity"/>
    <property type="evidence" value="ECO:0007669"/>
    <property type="project" value="TreeGrafter"/>
</dbReference>
<keyword evidence="8" id="KW-0675">Receptor</keyword>
<dbReference type="GO" id="GO:0005886">
    <property type="term" value="C:plasma membrane"/>
    <property type="evidence" value="ECO:0007669"/>
    <property type="project" value="UniProtKB-SubCell"/>
</dbReference>
<keyword evidence="9" id="KW-0325">Glycoprotein</keyword>
<dbReference type="PROSITE" id="PS50262">
    <property type="entry name" value="G_PROTEIN_RECEP_F1_2"/>
    <property type="match status" value="1"/>
</dbReference>
<keyword evidence="5" id="KW-0297">G-protein coupled receptor</keyword>
<feature type="transmembrane region" description="Helical" evidence="13">
    <location>
        <begin position="68"/>
        <end position="96"/>
    </location>
</feature>
<dbReference type="Pfam" id="PF00001">
    <property type="entry name" value="7tm_1"/>
    <property type="match status" value="1"/>
</dbReference>
<feature type="transmembrane region" description="Helical" evidence="13">
    <location>
        <begin position="328"/>
        <end position="347"/>
    </location>
</feature>
<evidence type="ECO:0000313" key="15">
    <source>
        <dbReference type="EMBL" id="KAJ8282525.1"/>
    </source>
</evidence>
<dbReference type="PANTHER" id="PTHR24233">
    <property type="entry name" value="P2Y PURINOCEPTOR-RELATED G-PROTEIN COUPLED RECEPTOR"/>
    <property type="match status" value="1"/>
</dbReference>
<gene>
    <name evidence="15" type="ORF">COCON_G00050440</name>
</gene>
<protein>
    <recommendedName>
        <fullName evidence="11">Probable G-protein coupled receptor 34</fullName>
    </recommendedName>
</protein>
<dbReference type="FunFam" id="1.20.1070.10:FF:000150">
    <property type="entry name" value="probable G-protein coupled receptor 34"/>
    <property type="match status" value="1"/>
</dbReference>
<comment type="function">
    <text evidence="12">G-protein-coupled receptor of lysophosphatidylserine (LysoPS) that plays different roles in immune response. Acts a damage-sensing receptor that triggers tissue repair upon recognition of dying neutrophils. Mechanistically, apoptotic neutrophils release lysophosphatydilserine that are recognized by type 3 innate lymphoid cells (ILC3s) via GPR34, which activates downstream PI3K-AKT and RAS-ERK signaling pathways leading to STAT3 activation and IL-22 production. Plays an important role in microglial function, controlling morphology and phagocytosis.</text>
</comment>
<evidence type="ECO:0000256" key="10">
    <source>
        <dbReference type="ARBA" id="ARBA00023224"/>
    </source>
</evidence>
<comment type="subcellular location">
    <subcellularLocation>
        <location evidence="1">Cell membrane</location>
        <topology evidence="1">Multi-pass membrane protein</topology>
    </subcellularLocation>
</comment>
<dbReference type="PANTHER" id="PTHR24233:SF1">
    <property type="entry name" value="G-PROTEIN COUPLED RECEPTOR 34-RELATED"/>
    <property type="match status" value="1"/>
</dbReference>
<feature type="transmembrane region" description="Helical" evidence="13">
    <location>
        <begin position="108"/>
        <end position="129"/>
    </location>
</feature>
<evidence type="ECO:0000256" key="9">
    <source>
        <dbReference type="ARBA" id="ARBA00023180"/>
    </source>
</evidence>
<dbReference type="PRINTS" id="PR01157">
    <property type="entry name" value="P2YPURNOCPTR"/>
</dbReference>
<dbReference type="AlphaFoldDB" id="A0A9Q1I5I4"/>
<feature type="transmembrane region" description="Helical" evidence="13">
    <location>
        <begin position="232"/>
        <end position="253"/>
    </location>
</feature>
<evidence type="ECO:0000256" key="3">
    <source>
        <dbReference type="ARBA" id="ARBA00022692"/>
    </source>
</evidence>
<proteinExistence type="predicted"/>
<comment type="caution">
    <text evidence="15">The sequence shown here is derived from an EMBL/GenBank/DDBJ whole genome shotgun (WGS) entry which is preliminary data.</text>
</comment>
<dbReference type="InterPro" id="IPR000276">
    <property type="entry name" value="GPCR_Rhodpsn"/>
</dbReference>
<evidence type="ECO:0000256" key="13">
    <source>
        <dbReference type="SAM" id="Phobius"/>
    </source>
</evidence>
<keyword evidence="16" id="KW-1185">Reference proteome</keyword>
<keyword evidence="2" id="KW-1003">Cell membrane</keyword>
<evidence type="ECO:0000256" key="8">
    <source>
        <dbReference type="ARBA" id="ARBA00023170"/>
    </source>
</evidence>
<feature type="transmembrane region" description="Helical" evidence="13">
    <location>
        <begin position="286"/>
        <end position="308"/>
    </location>
</feature>
<organism evidence="15 16">
    <name type="scientific">Conger conger</name>
    <name type="common">Conger eel</name>
    <name type="synonym">Muraena conger</name>
    <dbReference type="NCBI Taxonomy" id="82655"/>
    <lineage>
        <taxon>Eukaryota</taxon>
        <taxon>Metazoa</taxon>
        <taxon>Chordata</taxon>
        <taxon>Craniata</taxon>
        <taxon>Vertebrata</taxon>
        <taxon>Euteleostomi</taxon>
        <taxon>Actinopterygii</taxon>
        <taxon>Neopterygii</taxon>
        <taxon>Teleostei</taxon>
        <taxon>Anguilliformes</taxon>
        <taxon>Congridae</taxon>
        <taxon>Conger</taxon>
    </lineage>
</organism>
<evidence type="ECO:0000256" key="4">
    <source>
        <dbReference type="ARBA" id="ARBA00022989"/>
    </source>
</evidence>
<feature type="transmembrane region" description="Helical" evidence="13">
    <location>
        <begin position="192"/>
        <end position="212"/>
    </location>
</feature>
<keyword evidence="7" id="KW-1015">Disulfide bond</keyword>
<evidence type="ECO:0000256" key="12">
    <source>
        <dbReference type="ARBA" id="ARBA00045234"/>
    </source>
</evidence>
<dbReference type="PRINTS" id="PR00237">
    <property type="entry name" value="GPCRRHODOPSN"/>
</dbReference>
<dbReference type="OrthoDB" id="10005568at2759"/>
<dbReference type="SUPFAM" id="SSF81321">
    <property type="entry name" value="Family A G protein-coupled receptor-like"/>
    <property type="match status" value="1"/>
</dbReference>
<evidence type="ECO:0000256" key="5">
    <source>
        <dbReference type="ARBA" id="ARBA00023040"/>
    </source>
</evidence>
<accession>A0A9Q1I5I4</accession>
<evidence type="ECO:0000256" key="11">
    <source>
        <dbReference type="ARBA" id="ARBA00035691"/>
    </source>
</evidence>
<reference evidence="15" key="1">
    <citation type="journal article" date="2023" name="Science">
        <title>Genome structures resolve the early diversification of teleost fishes.</title>
        <authorList>
            <person name="Parey E."/>
            <person name="Louis A."/>
            <person name="Montfort J."/>
            <person name="Bouchez O."/>
            <person name="Roques C."/>
            <person name="Iampietro C."/>
            <person name="Lluch J."/>
            <person name="Castinel A."/>
            <person name="Donnadieu C."/>
            <person name="Desvignes T."/>
            <person name="Floi Bucao C."/>
            <person name="Jouanno E."/>
            <person name="Wen M."/>
            <person name="Mejri S."/>
            <person name="Dirks R."/>
            <person name="Jansen H."/>
            <person name="Henkel C."/>
            <person name="Chen W.J."/>
            <person name="Zahm M."/>
            <person name="Cabau C."/>
            <person name="Klopp C."/>
            <person name="Thompson A.W."/>
            <person name="Robinson-Rechavi M."/>
            <person name="Braasch I."/>
            <person name="Lecointre G."/>
            <person name="Bobe J."/>
            <person name="Postlethwait J.H."/>
            <person name="Berthelot C."/>
            <person name="Roest Crollius H."/>
            <person name="Guiguen Y."/>
        </authorList>
    </citation>
    <scope>NUCLEOTIDE SEQUENCE</scope>
    <source>
        <strain evidence="15">Concon-B</strain>
    </source>
</reference>
<dbReference type="Proteomes" id="UP001152803">
    <property type="component" value="Unassembled WGS sequence"/>
</dbReference>
<dbReference type="InterPro" id="IPR017452">
    <property type="entry name" value="GPCR_Rhodpsn_7TM"/>
</dbReference>
<evidence type="ECO:0000256" key="2">
    <source>
        <dbReference type="ARBA" id="ARBA00022475"/>
    </source>
</evidence>
<evidence type="ECO:0000256" key="7">
    <source>
        <dbReference type="ARBA" id="ARBA00023157"/>
    </source>
</evidence>
<keyword evidence="3 13" id="KW-0812">Transmembrane</keyword>
<evidence type="ECO:0000313" key="16">
    <source>
        <dbReference type="Proteomes" id="UP001152803"/>
    </source>
</evidence>
<sequence>MEILGEELVMENTQMGSVKYLPSDEGTPPEQNFTHIMTSLLSTSLLNSSYTSVHHTPGDSTCKMDDTALSITLAFCYSLIFVFGLGGNLLALWVFLFIHSKKNSVRVYLVNIAIADLLLVICLPFRVMYHSYYNTWTLGRILCKVVGNVFYMNMYISITLLGLISVDRYINFHRAAGSCIQQSSKSSTRSKVICGIIWALSIAATVPIAAISEGSQDPERCFQYKKMQGVEWKAYFNCFLVALFWLVFLSLVISYGKIAFKLLGNSRKNPDFPNALQYNRTAKKSFFILFLFTVCFVPYHVFRTIYIHSQIHKTSCSWNRLMDRTNEIVLLFSAFNSCLDPVMYFLLSRSVRRATQQIFGNFLHLLANMTSVKFSSSTQSHTPSRPRAGLIVPMQASNVMPVSNQAT</sequence>
<evidence type="ECO:0000259" key="14">
    <source>
        <dbReference type="PROSITE" id="PS50262"/>
    </source>
</evidence>
<feature type="transmembrane region" description="Helical" evidence="13">
    <location>
        <begin position="149"/>
        <end position="171"/>
    </location>
</feature>
<evidence type="ECO:0000256" key="1">
    <source>
        <dbReference type="ARBA" id="ARBA00004651"/>
    </source>
</evidence>